<evidence type="ECO:0000256" key="1">
    <source>
        <dbReference type="SAM" id="MobiDB-lite"/>
    </source>
</evidence>
<feature type="signal peptide" evidence="2">
    <location>
        <begin position="1"/>
        <end position="19"/>
    </location>
</feature>
<feature type="region of interest" description="Disordered" evidence="1">
    <location>
        <begin position="399"/>
        <end position="443"/>
    </location>
</feature>
<evidence type="ECO:0000313" key="3">
    <source>
        <dbReference type="EMBL" id="PIZ17822.1"/>
    </source>
</evidence>
<dbReference type="InterPro" id="IPR011487">
    <property type="entry name" value="DUF1598"/>
</dbReference>
<evidence type="ECO:0000313" key="4">
    <source>
        <dbReference type="Proteomes" id="UP000229307"/>
    </source>
</evidence>
<accession>A0A2M7SE73</accession>
<organism evidence="3 4">
    <name type="scientific">Candidatus Desantisbacteria bacterium CG_4_10_14_0_8_um_filter_48_22</name>
    <dbReference type="NCBI Taxonomy" id="1974543"/>
    <lineage>
        <taxon>Bacteria</taxon>
        <taxon>Candidatus Desantisiibacteriota</taxon>
    </lineage>
</organism>
<protein>
    <submittedName>
        <fullName evidence="3">Uncharacterized protein</fullName>
    </submittedName>
</protein>
<dbReference type="EMBL" id="PFMR01000081">
    <property type="protein sequence ID" value="PIZ17822.1"/>
    <property type="molecule type" value="Genomic_DNA"/>
</dbReference>
<keyword evidence="2" id="KW-0732">Signal</keyword>
<dbReference type="Pfam" id="PF07643">
    <property type="entry name" value="DUF1598"/>
    <property type="match status" value="1"/>
</dbReference>
<sequence length="461" mass="50976">MKKQILLIIFLVFILSAAAAGSTYGAKRAVSLKTLQQKLEIFDKTGAVPDGITRLGGLNTVEGYIIDAANKDIILVGSVIPGAPLLYLEDLAVALRNSWYEYAELRGKTNYYANPGCSIDPDPAVIQRLFALGKKNREDPSGITEEEYIVEWERIGKSPQAVRVLGIPFDTHFARVMVKADYDMKSLVNGSDNPDIPGFSSLMDMTMEEAKNAIQKGEAAFSGFSLNRFWFFPGKNLYREEDNAVMIEKCPVILLTEEQYLNKGKIAGYGGGSPLALKFTEAFSEKYSEIAARRPIYVELENLFRFVAIAKVMKYMSAQEKSGLDLGYFLKQYSIPKTPVDRTLPGRTNVKKYESRIDLQDGYQTYRLWLPSCGGVGIEIEISKSNFIRSKAVKSAPAVKTGSVSKTGKSVSVHPDDHRGETSSRLNAGRAAPAAAPGKPEQIQDKVLKTRPAANTLYWDF</sequence>
<gene>
    <name evidence="3" type="ORF">COY52_02510</name>
</gene>
<comment type="caution">
    <text evidence="3">The sequence shown here is derived from an EMBL/GenBank/DDBJ whole genome shotgun (WGS) entry which is preliminary data.</text>
</comment>
<dbReference type="AlphaFoldDB" id="A0A2M7SE73"/>
<evidence type="ECO:0000256" key="2">
    <source>
        <dbReference type="SAM" id="SignalP"/>
    </source>
</evidence>
<feature type="chain" id="PRO_5014960937" evidence="2">
    <location>
        <begin position="20"/>
        <end position="461"/>
    </location>
</feature>
<proteinExistence type="predicted"/>
<name>A0A2M7SE73_9BACT</name>
<feature type="compositionally biased region" description="Low complexity" evidence="1">
    <location>
        <begin position="428"/>
        <end position="438"/>
    </location>
</feature>
<reference evidence="4" key="1">
    <citation type="submission" date="2017-09" db="EMBL/GenBank/DDBJ databases">
        <title>Depth-based differentiation of microbial function through sediment-hosted aquifers and enrichment of novel symbionts in the deep terrestrial subsurface.</title>
        <authorList>
            <person name="Probst A.J."/>
            <person name="Ladd B."/>
            <person name="Jarett J.K."/>
            <person name="Geller-Mcgrath D.E."/>
            <person name="Sieber C.M.K."/>
            <person name="Emerson J.B."/>
            <person name="Anantharaman K."/>
            <person name="Thomas B.C."/>
            <person name="Malmstrom R."/>
            <person name="Stieglmeier M."/>
            <person name="Klingl A."/>
            <person name="Woyke T."/>
            <person name="Ryan C.M."/>
            <person name="Banfield J.F."/>
        </authorList>
    </citation>
    <scope>NUCLEOTIDE SEQUENCE [LARGE SCALE GENOMIC DNA]</scope>
</reference>
<feature type="compositionally biased region" description="Low complexity" evidence="1">
    <location>
        <begin position="399"/>
        <end position="413"/>
    </location>
</feature>
<dbReference type="Proteomes" id="UP000229307">
    <property type="component" value="Unassembled WGS sequence"/>
</dbReference>